<name>A0A087BBY4_BIFLN</name>
<feature type="compositionally biased region" description="Low complexity" evidence="1">
    <location>
        <begin position="348"/>
        <end position="365"/>
    </location>
</feature>
<gene>
    <name evidence="3" type="ORF">BLSS_1198</name>
</gene>
<dbReference type="GO" id="GO:0016740">
    <property type="term" value="F:transferase activity"/>
    <property type="evidence" value="ECO:0007669"/>
    <property type="project" value="UniProtKB-KW"/>
</dbReference>
<protein>
    <submittedName>
        <fullName evidence="3">Putative aminoglycoside phosphotransferase</fullName>
    </submittedName>
</protein>
<sequence>MKRSDYMLAALASAVLPNLGVAGVRENVQASATDEAKGIDQTVIQDASGKLYDVYATDSKEGRTRLIRRVKAAQTLAAARELGGLGFDMDRVVAFVPGDVSQPGQTATAQAVGQQAQAESTPLTPRKPGPTGETTVMIAVHRDGQARPLDLLTLDDCAAIGTSIGAIHRLPSTFLANAKYPVVTTGQIRSQLTAWIRRLRSAGHVPQEITDSWARIMDTEGLWSFSTCTVHGGFSDGDFLFSGSTITTVTNWQDMQVNDPARDLAWIFGKLDESHRNAVLSAYGRMMGSRLDDLIMLRANLWLQMEQVGEFIQALNRADNNRIMQFKAQVERLAHQLGVIRHTPAPAPAAGAAAASSTEPGSPSTITVGTLLQDDRHQAPATQVPAQPQQSETGTAAAEVSDDTPDPDRTGSADIVAAGDVDLTPEVEPDADRTANHPQASVSGTATGTGSTKPQPSHGASHSSVTITLKELLSMNGHSGTTSTDASPASQSAAPTDDAVNDDTPDSLVQHGASSAQTTVIPLLEREERALRDARAGLDGYDSEGNPLAESSASSK</sequence>
<proteinExistence type="predicted"/>
<organism evidence="3 4">
    <name type="scientific">Bifidobacterium longum subsp. suis</name>
    <dbReference type="NCBI Taxonomy" id="1695"/>
    <lineage>
        <taxon>Bacteria</taxon>
        <taxon>Bacillati</taxon>
        <taxon>Actinomycetota</taxon>
        <taxon>Actinomycetes</taxon>
        <taxon>Bifidobacteriales</taxon>
        <taxon>Bifidobacteriaceae</taxon>
        <taxon>Bifidobacterium</taxon>
    </lineage>
</organism>
<feature type="compositionally biased region" description="Polar residues" evidence="1">
    <location>
        <begin position="453"/>
        <end position="464"/>
    </location>
</feature>
<feature type="domain" description="Aminoglycoside phosphotransferase" evidence="2">
    <location>
        <begin position="157"/>
        <end position="285"/>
    </location>
</feature>
<evidence type="ECO:0000256" key="1">
    <source>
        <dbReference type="SAM" id="MobiDB-lite"/>
    </source>
</evidence>
<dbReference type="InterPro" id="IPR011009">
    <property type="entry name" value="Kinase-like_dom_sf"/>
</dbReference>
<dbReference type="AlphaFoldDB" id="A0A087BBY4"/>
<feature type="region of interest" description="Disordered" evidence="1">
    <location>
        <begin position="104"/>
        <end position="131"/>
    </location>
</feature>
<accession>A0A087BBY4</accession>
<dbReference type="SUPFAM" id="SSF56112">
    <property type="entry name" value="Protein kinase-like (PK-like)"/>
    <property type="match status" value="1"/>
</dbReference>
<comment type="caution">
    <text evidence="3">The sequence shown here is derived from an EMBL/GenBank/DDBJ whole genome shotgun (WGS) entry which is preliminary data.</text>
</comment>
<feature type="region of interest" description="Disordered" evidence="1">
    <location>
        <begin position="348"/>
        <end position="464"/>
    </location>
</feature>
<evidence type="ECO:0000259" key="2">
    <source>
        <dbReference type="Pfam" id="PF01636"/>
    </source>
</evidence>
<reference evidence="3 4" key="1">
    <citation type="submission" date="2014-03" db="EMBL/GenBank/DDBJ databases">
        <title>Genomics of Bifidobacteria.</title>
        <authorList>
            <person name="Ventura M."/>
            <person name="Milani C."/>
            <person name="Lugli G.A."/>
        </authorList>
    </citation>
    <scope>NUCLEOTIDE SEQUENCE [LARGE SCALE GENOMIC DNA]</scope>
    <source>
        <strain evidence="3 4">LMG 21814</strain>
    </source>
</reference>
<dbReference type="Gene3D" id="3.90.1200.10">
    <property type="match status" value="1"/>
</dbReference>
<keyword evidence="3" id="KW-0808">Transferase</keyword>
<dbReference type="EMBL" id="JGZA01000018">
    <property type="protein sequence ID" value="KFI68534.1"/>
    <property type="molecule type" value="Genomic_DNA"/>
</dbReference>
<feature type="compositionally biased region" description="Low complexity" evidence="1">
    <location>
        <begin position="104"/>
        <end position="118"/>
    </location>
</feature>
<evidence type="ECO:0000313" key="3">
    <source>
        <dbReference type="EMBL" id="KFI68534.1"/>
    </source>
</evidence>
<evidence type="ECO:0000313" key="4">
    <source>
        <dbReference type="Proteomes" id="UP000029024"/>
    </source>
</evidence>
<feature type="compositionally biased region" description="Basic and acidic residues" evidence="1">
    <location>
        <begin position="524"/>
        <end position="536"/>
    </location>
</feature>
<dbReference type="Pfam" id="PF01636">
    <property type="entry name" value="APH"/>
    <property type="match status" value="1"/>
</dbReference>
<dbReference type="Proteomes" id="UP000029024">
    <property type="component" value="Unassembled WGS sequence"/>
</dbReference>
<feature type="compositionally biased region" description="Low complexity" evidence="1">
    <location>
        <begin position="379"/>
        <end position="390"/>
    </location>
</feature>
<feature type="region of interest" description="Disordered" evidence="1">
    <location>
        <begin position="476"/>
        <end position="556"/>
    </location>
</feature>
<dbReference type="InterPro" id="IPR002575">
    <property type="entry name" value="Aminoglycoside_PTrfase"/>
</dbReference>
<dbReference type="RefSeq" id="WP_032684008.1">
    <property type="nucleotide sequence ID" value="NZ_JGZA01000018.1"/>
</dbReference>
<feature type="compositionally biased region" description="Polar residues" evidence="1">
    <location>
        <begin position="476"/>
        <end position="494"/>
    </location>
</feature>
<feature type="compositionally biased region" description="Low complexity" evidence="1">
    <location>
        <begin position="440"/>
        <end position="452"/>
    </location>
</feature>